<feature type="coiled-coil region" evidence="7">
    <location>
        <begin position="16"/>
        <end position="153"/>
    </location>
</feature>
<proteinExistence type="inferred from homology"/>
<dbReference type="GO" id="GO:0072686">
    <property type="term" value="C:mitotic spindle"/>
    <property type="evidence" value="ECO:0007669"/>
    <property type="project" value="TreeGrafter"/>
</dbReference>
<dbReference type="PANTHER" id="PTHR23168:SF0">
    <property type="entry name" value="MITOTIC SPINDLE ASSEMBLY CHECKPOINT PROTEIN MAD1"/>
    <property type="match status" value="1"/>
</dbReference>
<evidence type="ECO:0000256" key="5">
    <source>
        <dbReference type="ARBA" id="ARBA00023242"/>
    </source>
</evidence>
<comment type="similarity">
    <text evidence="2">Belongs to the MAD1 family.</text>
</comment>
<feature type="region of interest" description="Disordered" evidence="8">
    <location>
        <begin position="558"/>
        <end position="602"/>
    </location>
</feature>
<comment type="subcellular location">
    <subcellularLocation>
        <location evidence="1">Nucleus</location>
    </subcellularLocation>
</comment>
<dbReference type="GO" id="GO:0000776">
    <property type="term" value="C:kinetochore"/>
    <property type="evidence" value="ECO:0007669"/>
    <property type="project" value="TreeGrafter"/>
</dbReference>
<sequence>MQQEHMEQYNTFCEKISDLRKKVLGLEKDVDEKSSELELTKCHTAELEENLAGAQERLKESGSNQLQLETLQLQHNREKAKVQELKLQLEKLEVLRNKADVFDSTVGKFSLLQKELSKLKEDNKFLRETARNTELLEEKLDGAQQLVKLLEKRCEDNAYLQAENDLLKETVQQYESVVKKEFGFEHKATPQELQHHITKLKQGDETLTEGIAQLRASQKSLEESRVSEEEEIKALKARLGKQMHNNQQNAHLIKRLQRKLILATKERDGLKSILDSYDSEVTINHSVVSQEKITKLEGLLELYKQELQHHESELDILDKNKTEETAATQPRKEDAEKISSLEKKVLELESEIVKLKHAREVLELRLEHRALKGDYDPTKIKILHFEKNPLAKAIENRGTEIQCLQTENEALRERVKLLEQGQVQNLTERVGMKMSKGIHSSKEVAELKVKIKSTEMQNKRLLEVFKRKSKEMREVVYQLTGYRVDVFGDKHYKLINMYADSCEDYFLFEETPKKELQLLETDFSSTLEDLIDAYLHHQNSYPAFLSAVTLDLFNKQTVEQSPSNEMEEENEAAADGEAESGEPRPSQNEYDDDEANELIVVE</sequence>
<evidence type="ECO:0000256" key="1">
    <source>
        <dbReference type="ARBA" id="ARBA00004123"/>
    </source>
</evidence>
<evidence type="ECO:0000256" key="2">
    <source>
        <dbReference type="ARBA" id="ARBA00008029"/>
    </source>
</evidence>
<dbReference type="GO" id="GO:0005635">
    <property type="term" value="C:nuclear envelope"/>
    <property type="evidence" value="ECO:0007669"/>
    <property type="project" value="TreeGrafter"/>
</dbReference>
<dbReference type="Gene3D" id="1.20.5.170">
    <property type="match status" value="1"/>
</dbReference>
<evidence type="ECO:0000313" key="10">
    <source>
        <dbReference type="Proteomes" id="UP001445076"/>
    </source>
</evidence>
<dbReference type="GO" id="GO:0051301">
    <property type="term" value="P:cell division"/>
    <property type="evidence" value="ECO:0007669"/>
    <property type="project" value="UniProtKB-KW"/>
</dbReference>
<keyword evidence="3" id="KW-0132">Cell division</keyword>
<dbReference type="Proteomes" id="UP001445076">
    <property type="component" value="Unassembled WGS sequence"/>
</dbReference>
<reference evidence="9 10" key="1">
    <citation type="journal article" date="2024" name="BMC Genomics">
        <title>Genome assembly of redclaw crayfish (Cherax quadricarinatus) provides insights into its immune adaptation and hypoxia tolerance.</title>
        <authorList>
            <person name="Liu Z."/>
            <person name="Zheng J."/>
            <person name="Li H."/>
            <person name="Fang K."/>
            <person name="Wang S."/>
            <person name="He J."/>
            <person name="Zhou D."/>
            <person name="Weng S."/>
            <person name="Chi M."/>
            <person name="Gu Z."/>
            <person name="He J."/>
            <person name="Li F."/>
            <person name="Wang M."/>
        </authorList>
    </citation>
    <scope>NUCLEOTIDE SEQUENCE [LARGE SCALE GENOMIC DNA]</scope>
    <source>
        <strain evidence="9">ZL_2023a</strain>
    </source>
</reference>
<dbReference type="Gene3D" id="3.30.457.60">
    <property type="match status" value="1"/>
</dbReference>
<keyword evidence="7" id="KW-0175">Coiled coil</keyword>
<feature type="region of interest" description="Disordered" evidence="8">
    <location>
        <begin position="314"/>
        <end position="335"/>
    </location>
</feature>
<dbReference type="AlphaFoldDB" id="A0AAW0WRD1"/>
<dbReference type="InterPro" id="IPR008672">
    <property type="entry name" value="Mad1"/>
</dbReference>
<dbReference type="EMBL" id="JARKIK010000066">
    <property type="protein sequence ID" value="KAK8729927.1"/>
    <property type="molecule type" value="Genomic_DNA"/>
</dbReference>
<keyword evidence="6" id="KW-0131">Cell cycle</keyword>
<dbReference type="FunFam" id="3.30.457.60:FF:000002">
    <property type="entry name" value="Mitotic spindle assembly checkpoint protein MAD1"/>
    <property type="match status" value="1"/>
</dbReference>
<dbReference type="Pfam" id="PF05557">
    <property type="entry name" value="MAD"/>
    <property type="match status" value="1"/>
</dbReference>
<evidence type="ECO:0008006" key="11">
    <source>
        <dbReference type="Google" id="ProtNLM"/>
    </source>
</evidence>
<feature type="compositionally biased region" description="Acidic residues" evidence="8">
    <location>
        <begin position="565"/>
        <end position="580"/>
    </location>
</feature>
<accession>A0AAW0WRD1</accession>
<feature type="coiled-coil region" evidence="7">
    <location>
        <begin position="394"/>
        <end position="464"/>
    </location>
</feature>
<evidence type="ECO:0000313" key="9">
    <source>
        <dbReference type="EMBL" id="KAK8729927.1"/>
    </source>
</evidence>
<dbReference type="GO" id="GO:0007094">
    <property type="term" value="P:mitotic spindle assembly checkpoint signaling"/>
    <property type="evidence" value="ECO:0007669"/>
    <property type="project" value="InterPro"/>
</dbReference>
<gene>
    <name evidence="9" type="ORF">OTU49_008393</name>
</gene>
<evidence type="ECO:0000256" key="8">
    <source>
        <dbReference type="SAM" id="MobiDB-lite"/>
    </source>
</evidence>
<dbReference type="Gene3D" id="6.10.250.90">
    <property type="match status" value="1"/>
</dbReference>
<protein>
    <recommendedName>
        <fullName evidence="11">Mitotic spindle assembly checkpoint protein MAD1</fullName>
    </recommendedName>
</protein>
<name>A0AAW0WRD1_CHEQU</name>
<organism evidence="9 10">
    <name type="scientific">Cherax quadricarinatus</name>
    <name type="common">Australian red claw crayfish</name>
    <dbReference type="NCBI Taxonomy" id="27406"/>
    <lineage>
        <taxon>Eukaryota</taxon>
        <taxon>Metazoa</taxon>
        <taxon>Ecdysozoa</taxon>
        <taxon>Arthropoda</taxon>
        <taxon>Crustacea</taxon>
        <taxon>Multicrustacea</taxon>
        <taxon>Malacostraca</taxon>
        <taxon>Eumalacostraca</taxon>
        <taxon>Eucarida</taxon>
        <taxon>Decapoda</taxon>
        <taxon>Pleocyemata</taxon>
        <taxon>Astacidea</taxon>
        <taxon>Parastacoidea</taxon>
        <taxon>Parastacidae</taxon>
        <taxon>Cherax</taxon>
    </lineage>
</organism>
<feature type="coiled-coil region" evidence="7">
    <location>
        <begin position="211"/>
        <end position="238"/>
    </location>
</feature>
<evidence type="ECO:0000256" key="3">
    <source>
        <dbReference type="ARBA" id="ARBA00022618"/>
    </source>
</evidence>
<keyword evidence="5" id="KW-0539">Nucleus</keyword>
<evidence type="ECO:0000256" key="4">
    <source>
        <dbReference type="ARBA" id="ARBA00022776"/>
    </source>
</evidence>
<comment type="caution">
    <text evidence="9">The sequence shown here is derived from an EMBL/GenBank/DDBJ whole genome shotgun (WGS) entry which is preliminary data.</text>
</comment>
<evidence type="ECO:0000256" key="6">
    <source>
        <dbReference type="ARBA" id="ARBA00023306"/>
    </source>
</evidence>
<dbReference type="PANTHER" id="PTHR23168">
    <property type="entry name" value="MITOTIC SPINDLE ASSEMBLY CHECKPOINT PROTEIN MAD1 MITOTIC ARREST DEFICIENT-LIKE PROTEIN 1"/>
    <property type="match status" value="1"/>
</dbReference>
<evidence type="ECO:0000256" key="7">
    <source>
        <dbReference type="SAM" id="Coils"/>
    </source>
</evidence>
<keyword evidence="10" id="KW-1185">Reference proteome</keyword>
<dbReference type="SUPFAM" id="SSF75704">
    <property type="entry name" value="Mitotic arrest deficient-like 1, Mad1"/>
    <property type="match status" value="1"/>
</dbReference>
<dbReference type="GO" id="GO:0051315">
    <property type="term" value="P:attachment of mitotic spindle microtubules to kinetochore"/>
    <property type="evidence" value="ECO:0007669"/>
    <property type="project" value="TreeGrafter"/>
</dbReference>
<keyword evidence="4" id="KW-0498">Mitosis</keyword>